<dbReference type="EMBL" id="CP042997">
    <property type="protein sequence ID" value="QEH34358.1"/>
    <property type="molecule type" value="Genomic_DNA"/>
</dbReference>
<feature type="domain" description="Peptidase M16 C-terminal" evidence="4">
    <location>
        <begin position="193"/>
        <end position="387"/>
    </location>
</feature>
<evidence type="ECO:0000313" key="5">
    <source>
        <dbReference type="EMBL" id="QEH34358.1"/>
    </source>
</evidence>
<dbReference type="InterPro" id="IPR007863">
    <property type="entry name" value="Peptidase_M16_C"/>
</dbReference>
<dbReference type="AlphaFoldDB" id="A0A5B9W1F5"/>
<dbReference type="KEGG" id="agv:OJF2_28950"/>
<dbReference type="OrthoDB" id="9762085at2"/>
<dbReference type="RefSeq" id="WP_148594292.1">
    <property type="nucleotide sequence ID" value="NZ_CP042997.1"/>
</dbReference>
<dbReference type="Pfam" id="PF05193">
    <property type="entry name" value="Peptidase_M16_C"/>
    <property type="match status" value="1"/>
</dbReference>
<dbReference type="PANTHER" id="PTHR11851:SF49">
    <property type="entry name" value="MITOCHONDRIAL-PROCESSING PEPTIDASE SUBUNIT ALPHA"/>
    <property type="match status" value="1"/>
</dbReference>
<feature type="region of interest" description="Disordered" evidence="2">
    <location>
        <begin position="22"/>
        <end position="44"/>
    </location>
</feature>
<feature type="domain" description="Peptidase M16 N-terminal" evidence="3">
    <location>
        <begin position="43"/>
        <end position="154"/>
    </location>
</feature>
<evidence type="ECO:0000256" key="2">
    <source>
        <dbReference type="SAM" id="MobiDB-lite"/>
    </source>
</evidence>
<organism evidence="5 6">
    <name type="scientific">Aquisphaera giovannonii</name>
    <dbReference type="NCBI Taxonomy" id="406548"/>
    <lineage>
        <taxon>Bacteria</taxon>
        <taxon>Pseudomonadati</taxon>
        <taxon>Planctomycetota</taxon>
        <taxon>Planctomycetia</taxon>
        <taxon>Isosphaerales</taxon>
        <taxon>Isosphaeraceae</taxon>
        <taxon>Aquisphaera</taxon>
    </lineage>
</organism>
<dbReference type="PANTHER" id="PTHR11851">
    <property type="entry name" value="METALLOPROTEASE"/>
    <property type="match status" value="1"/>
</dbReference>
<evidence type="ECO:0000256" key="1">
    <source>
        <dbReference type="ARBA" id="ARBA00007261"/>
    </source>
</evidence>
<dbReference type="InterPro" id="IPR011249">
    <property type="entry name" value="Metalloenz_LuxS/M16"/>
</dbReference>
<sequence length="510" mass="55491">MTRIPHLATIAGLSAAFVAGGPAREARPSGPADAQVESVSMPSPSSPLVAFRFVVRVGSQDDPEGKEGLAALTAAMVAEGGSRSLSYEQLLERLYPMAASLDGACRKEVTVFQGTIHRDNLNAYIPMAAELLAEPRFDPEDFERLHNEALDQVSKSLRGNNDEELGKWTLQCELYAGHPYGHPDVGTVAGLKSITLDDVKAFHRAHYRRDELLVGIAGGAEPTTLGQLVARLGAMAAGTGKPQSPALPAPKPPHGLEVTIVSKPAEATAISIGFPIDVTRSDDDFYALAVANSYLGEHRTFNGKLMQDLRGKRGLNYGDYSYIEDFIQEGGSTFPVPNNPRRQQAFSIWVRPVPKDKAVFALRAALWEHDRLVEHGMSQAEFEATRAFLLNYSKLWVQTLSRRLGYAIDGGFYGRKDLVTELAERLPKLTVDQVNAAVRKHLKPGGMRVAIVAGNAEELRELLTSGKPTPLAYDTQGTPEAILEEDKAIAAFPLKDVTVKIIPVEQMFEN</sequence>
<accession>A0A5B9W1F5</accession>
<proteinExistence type="inferred from homology"/>
<keyword evidence="6" id="KW-1185">Reference proteome</keyword>
<dbReference type="GO" id="GO:0046872">
    <property type="term" value="F:metal ion binding"/>
    <property type="evidence" value="ECO:0007669"/>
    <property type="project" value="InterPro"/>
</dbReference>
<reference evidence="5 6" key="1">
    <citation type="submission" date="2019-08" db="EMBL/GenBank/DDBJ databases">
        <title>Deep-cultivation of Planctomycetes and their phenomic and genomic characterization uncovers novel biology.</title>
        <authorList>
            <person name="Wiegand S."/>
            <person name="Jogler M."/>
            <person name="Boedeker C."/>
            <person name="Pinto D."/>
            <person name="Vollmers J."/>
            <person name="Rivas-Marin E."/>
            <person name="Kohn T."/>
            <person name="Peeters S.H."/>
            <person name="Heuer A."/>
            <person name="Rast P."/>
            <person name="Oberbeckmann S."/>
            <person name="Bunk B."/>
            <person name="Jeske O."/>
            <person name="Meyerdierks A."/>
            <person name="Storesund J.E."/>
            <person name="Kallscheuer N."/>
            <person name="Luecker S."/>
            <person name="Lage O.M."/>
            <person name="Pohl T."/>
            <person name="Merkel B.J."/>
            <person name="Hornburger P."/>
            <person name="Mueller R.-W."/>
            <person name="Bruemmer F."/>
            <person name="Labrenz M."/>
            <person name="Spormann A.M."/>
            <person name="Op den Camp H."/>
            <person name="Overmann J."/>
            <person name="Amann R."/>
            <person name="Jetten M.S.M."/>
            <person name="Mascher T."/>
            <person name="Medema M.H."/>
            <person name="Devos D.P."/>
            <person name="Kaster A.-K."/>
            <person name="Ovreas L."/>
            <person name="Rohde M."/>
            <person name="Galperin M.Y."/>
            <person name="Jogler C."/>
        </authorList>
    </citation>
    <scope>NUCLEOTIDE SEQUENCE [LARGE SCALE GENOMIC DNA]</scope>
    <source>
        <strain evidence="5 6">OJF2</strain>
    </source>
</reference>
<evidence type="ECO:0000259" key="3">
    <source>
        <dbReference type="Pfam" id="PF00675"/>
    </source>
</evidence>
<protein>
    <submittedName>
        <fullName evidence="5">Peptidase M16 inactive domain protein</fullName>
    </submittedName>
</protein>
<evidence type="ECO:0000313" key="6">
    <source>
        <dbReference type="Proteomes" id="UP000324233"/>
    </source>
</evidence>
<dbReference type="Proteomes" id="UP000324233">
    <property type="component" value="Chromosome"/>
</dbReference>
<comment type="similarity">
    <text evidence="1">Belongs to the peptidase M16 family.</text>
</comment>
<name>A0A5B9W1F5_9BACT</name>
<gene>
    <name evidence="5" type="ORF">OJF2_28950</name>
</gene>
<dbReference type="InterPro" id="IPR050361">
    <property type="entry name" value="MPP/UQCRC_Complex"/>
</dbReference>
<evidence type="ECO:0000259" key="4">
    <source>
        <dbReference type="Pfam" id="PF05193"/>
    </source>
</evidence>
<dbReference type="InterPro" id="IPR011765">
    <property type="entry name" value="Pept_M16_N"/>
</dbReference>
<dbReference type="Pfam" id="PF00675">
    <property type="entry name" value="Peptidase_M16"/>
    <property type="match status" value="1"/>
</dbReference>
<dbReference type="SUPFAM" id="SSF63411">
    <property type="entry name" value="LuxS/MPP-like metallohydrolase"/>
    <property type="match status" value="2"/>
</dbReference>
<dbReference type="Gene3D" id="3.30.830.10">
    <property type="entry name" value="Metalloenzyme, LuxS/M16 peptidase-like"/>
    <property type="match status" value="2"/>
</dbReference>